<dbReference type="InterPro" id="IPR010809">
    <property type="entry name" value="FliD_C"/>
</dbReference>
<organism evidence="8 9">
    <name type="scientific">Maridesulfovibrio salexigens (strain ATCC 14822 / DSM 2638 / NCIMB 8403 / VKM B-1763)</name>
    <name type="common">Desulfovibrio salexigens</name>
    <dbReference type="NCBI Taxonomy" id="526222"/>
    <lineage>
        <taxon>Bacteria</taxon>
        <taxon>Pseudomonadati</taxon>
        <taxon>Thermodesulfobacteriota</taxon>
        <taxon>Desulfovibrionia</taxon>
        <taxon>Desulfovibrionales</taxon>
        <taxon>Desulfovibrionaceae</taxon>
        <taxon>Maridesulfovibrio</taxon>
    </lineage>
</organism>
<dbReference type="HOGENOM" id="CLU_015182_1_0_7"/>
<dbReference type="PANTHER" id="PTHR30288:SF0">
    <property type="entry name" value="FLAGELLAR HOOK-ASSOCIATED PROTEIN 2"/>
    <property type="match status" value="1"/>
</dbReference>
<dbReference type="Proteomes" id="UP000002601">
    <property type="component" value="Chromosome"/>
</dbReference>
<comment type="function">
    <text evidence="5">Required for morphogenesis and for the elongation of the flagellar filament by facilitating polymerization of the flagellin monomers at the tip of growing filament. Forms a capping structure, which prevents flagellin subunits (transported through the central channel of the flagellum) from leaking out without polymerization at the distal end.</text>
</comment>
<evidence type="ECO:0000256" key="2">
    <source>
        <dbReference type="ARBA" id="ARBA00011255"/>
    </source>
</evidence>
<feature type="domain" description="Flagellar hook-associated protein 2 N-terminal" evidence="6">
    <location>
        <begin position="16"/>
        <end position="112"/>
    </location>
</feature>
<evidence type="ECO:0000313" key="8">
    <source>
        <dbReference type="EMBL" id="ACS79312.1"/>
    </source>
</evidence>
<dbReference type="InterPro" id="IPR003481">
    <property type="entry name" value="FliD_N"/>
</dbReference>
<sequence length="577" mass="61998">MSDYTSGNINFTGLGSGTDFQSLIDGLIKLERVHINRLESWKSSWSDKVEKFQELNTALLGLQTTLKSMDTLDEFMSKTVTTSDSGTLTATASAEALVSSHAIEIGQLATNDIHVTDSGVSSLTESIFSSTGEFTFTYGSETITLSNISAGTSLQGFVNLINSHVDSREKIRATTINDGTSYHLQIYGLDLGADNQVTIDNTVGMVFTKNDFDETQNAVNSQIKVDGYPPAPGDWIERDTNTISDVIDGVTLNLKNTNAAGQTTAIGIVTDKEGMKENVQKFVDQNNEIRQMIKDLTSVTTSSDSAKGSILTGNYGVELLVGQRMKDIIASKGIGFSWYEELPNGDFTGDRYSALSQLGILTNADSGGANMGLLELDTEKLNEALDADPMSVAMLFAANYEGVSDSPNVQYVSHINGTTKAGDYNVQYEVSGGQIISATINGQTALVDAANWQITGAGGTDAAGMAIRVENRADGVYGNSNSDASDAINVHLKLGKTGEMVEALEDMTGESGPLEILQDNYDTIMRNIDKKIESEEDRIALKKRMLTEKYARLDALLGNYQGKSAQLTASVTQLMKG</sequence>
<dbReference type="Pfam" id="PF07195">
    <property type="entry name" value="FliD_C"/>
    <property type="match status" value="1"/>
</dbReference>
<comment type="similarity">
    <text evidence="1 5">Belongs to the FliD family.</text>
</comment>
<dbReference type="OrthoDB" id="5484186at2"/>
<dbReference type="RefSeq" id="WP_015851130.1">
    <property type="nucleotide sequence ID" value="NC_012881.1"/>
</dbReference>
<reference evidence="8 9" key="1">
    <citation type="submission" date="2009-06" db="EMBL/GenBank/DDBJ databases">
        <title>Complete sequence of Desulfovibrio salexigens DSM 2638.</title>
        <authorList>
            <consortium name="US DOE Joint Genome Institute"/>
            <person name="Lucas S."/>
            <person name="Copeland A."/>
            <person name="Lapidus A."/>
            <person name="Glavina del Rio T."/>
            <person name="Tice H."/>
            <person name="Bruce D."/>
            <person name="Goodwin L."/>
            <person name="Pitluck S."/>
            <person name="Munk A.C."/>
            <person name="Brettin T."/>
            <person name="Detter J.C."/>
            <person name="Han C."/>
            <person name="Tapia R."/>
            <person name="Larimer F."/>
            <person name="Land M."/>
            <person name="Hauser L."/>
            <person name="Kyrpides N."/>
            <person name="Anderson I."/>
            <person name="Wall J.D."/>
            <person name="Arkin A.P."/>
            <person name="Dehal P."/>
            <person name="Chivian D."/>
            <person name="Giles B."/>
            <person name="Hazen T.C."/>
        </authorList>
    </citation>
    <scope>NUCLEOTIDE SEQUENCE [LARGE SCALE GENOMIC DNA]</scope>
    <source>
        <strain evidence="9">ATCC 14822 / DSM 2638 / NCIMB 8403 / VKM B-1763</strain>
    </source>
</reference>
<accession>C6C1R6</accession>
<dbReference type="AlphaFoldDB" id="C6C1R6"/>
<feature type="domain" description="Flagellar hook-associated protein 2 C-terminal" evidence="7">
    <location>
        <begin position="218"/>
        <end position="561"/>
    </location>
</feature>
<dbReference type="EMBL" id="CP001649">
    <property type="protein sequence ID" value="ACS79312.1"/>
    <property type="molecule type" value="Genomic_DNA"/>
</dbReference>
<keyword evidence="8" id="KW-0282">Flagellum</keyword>
<dbReference type="GO" id="GO:0007155">
    <property type="term" value="P:cell adhesion"/>
    <property type="evidence" value="ECO:0007669"/>
    <property type="project" value="InterPro"/>
</dbReference>
<dbReference type="InterPro" id="IPR040026">
    <property type="entry name" value="FliD"/>
</dbReference>
<dbReference type="Pfam" id="PF02465">
    <property type="entry name" value="FliD_N"/>
    <property type="match status" value="1"/>
</dbReference>
<comment type="subcellular location">
    <subcellularLocation>
        <location evidence="5">Secreted</location>
    </subcellularLocation>
    <subcellularLocation>
        <location evidence="5">Bacterial flagellum</location>
    </subcellularLocation>
</comment>
<dbReference type="eggNOG" id="COG1345">
    <property type="taxonomic scope" value="Bacteria"/>
</dbReference>
<dbReference type="GO" id="GO:0009421">
    <property type="term" value="C:bacterial-type flagellum filament cap"/>
    <property type="evidence" value="ECO:0007669"/>
    <property type="project" value="InterPro"/>
</dbReference>
<name>C6C1R6_MARSD</name>
<evidence type="ECO:0000256" key="5">
    <source>
        <dbReference type="RuleBase" id="RU362066"/>
    </source>
</evidence>
<keyword evidence="9" id="KW-1185">Reference proteome</keyword>
<gene>
    <name evidence="8" type="ordered locus">Desal_1249</name>
</gene>
<evidence type="ECO:0000259" key="7">
    <source>
        <dbReference type="Pfam" id="PF07195"/>
    </source>
</evidence>
<comment type="subunit">
    <text evidence="2 5">Homopentamer.</text>
</comment>
<dbReference type="GO" id="GO:0005576">
    <property type="term" value="C:extracellular region"/>
    <property type="evidence" value="ECO:0007669"/>
    <property type="project" value="UniProtKB-SubCell"/>
</dbReference>
<keyword evidence="8" id="KW-0969">Cilium</keyword>
<evidence type="ECO:0000256" key="1">
    <source>
        <dbReference type="ARBA" id="ARBA00009764"/>
    </source>
</evidence>
<evidence type="ECO:0000256" key="4">
    <source>
        <dbReference type="ARBA" id="ARBA00023143"/>
    </source>
</evidence>
<keyword evidence="5" id="KW-0964">Secreted</keyword>
<keyword evidence="3" id="KW-0175">Coiled coil</keyword>
<dbReference type="STRING" id="526222.Desal_1249"/>
<evidence type="ECO:0000259" key="6">
    <source>
        <dbReference type="Pfam" id="PF02465"/>
    </source>
</evidence>
<keyword evidence="4 5" id="KW-0975">Bacterial flagellum</keyword>
<dbReference type="GO" id="GO:0071973">
    <property type="term" value="P:bacterial-type flagellum-dependent cell motility"/>
    <property type="evidence" value="ECO:0007669"/>
    <property type="project" value="TreeGrafter"/>
</dbReference>
<dbReference type="KEGG" id="dsa:Desal_1249"/>
<protein>
    <recommendedName>
        <fullName evidence="5">Flagellar hook-associated protein 2</fullName>
        <shortName evidence="5">HAP2</shortName>
    </recommendedName>
    <alternativeName>
        <fullName evidence="5">Flagellar cap protein</fullName>
    </alternativeName>
</protein>
<keyword evidence="8" id="KW-0966">Cell projection</keyword>
<dbReference type="GO" id="GO:0009424">
    <property type="term" value="C:bacterial-type flagellum hook"/>
    <property type="evidence" value="ECO:0007669"/>
    <property type="project" value="UniProtKB-UniRule"/>
</dbReference>
<dbReference type="PANTHER" id="PTHR30288">
    <property type="entry name" value="FLAGELLAR CAP/ASSEMBLY PROTEIN FLID"/>
    <property type="match status" value="1"/>
</dbReference>
<evidence type="ECO:0000256" key="3">
    <source>
        <dbReference type="ARBA" id="ARBA00023054"/>
    </source>
</evidence>
<evidence type="ECO:0000313" key="9">
    <source>
        <dbReference type="Proteomes" id="UP000002601"/>
    </source>
</evidence>
<proteinExistence type="inferred from homology"/>